<protein>
    <submittedName>
        <fullName evidence="2">Uncharacterized protein</fullName>
    </submittedName>
</protein>
<feature type="region of interest" description="Disordered" evidence="1">
    <location>
        <begin position="366"/>
        <end position="394"/>
    </location>
</feature>
<keyword evidence="3" id="KW-1185">Reference proteome</keyword>
<accession>A0AAW0BCG1</accession>
<proteinExistence type="predicted"/>
<dbReference type="AlphaFoldDB" id="A0AAW0BCG1"/>
<dbReference type="EMBL" id="JAWWNJ010000035">
    <property type="protein sequence ID" value="KAK7024096.1"/>
    <property type="molecule type" value="Genomic_DNA"/>
</dbReference>
<evidence type="ECO:0000313" key="2">
    <source>
        <dbReference type="EMBL" id="KAK7024096.1"/>
    </source>
</evidence>
<comment type="caution">
    <text evidence="2">The sequence shown here is derived from an EMBL/GenBank/DDBJ whole genome shotgun (WGS) entry which is preliminary data.</text>
</comment>
<dbReference type="Proteomes" id="UP001362999">
    <property type="component" value="Unassembled WGS sequence"/>
</dbReference>
<feature type="non-terminal residue" evidence="2">
    <location>
        <position position="1"/>
    </location>
</feature>
<organism evidence="2 3">
    <name type="scientific">Favolaschia claudopus</name>
    <dbReference type="NCBI Taxonomy" id="2862362"/>
    <lineage>
        <taxon>Eukaryota</taxon>
        <taxon>Fungi</taxon>
        <taxon>Dikarya</taxon>
        <taxon>Basidiomycota</taxon>
        <taxon>Agaricomycotina</taxon>
        <taxon>Agaricomycetes</taxon>
        <taxon>Agaricomycetidae</taxon>
        <taxon>Agaricales</taxon>
        <taxon>Marasmiineae</taxon>
        <taxon>Mycenaceae</taxon>
        <taxon>Favolaschia</taxon>
    </lineage>
</organism>
<reference evidence="2 3" key="1">
    <citation type="journal article" date="2024" name="J Genomics">
        <title>Draft genome sequencing and assembly of Favolaschia claudopus CIRM-BRFM 2984 isolated from oak limbs.</title>
        <authorList>
            <person name="Navarro D."/>
            <person name="Drula E."/>
            <person name="Chaduli D."/>
            <person name="Cazenave R."/>
            <person name="Ahrendt S."/>
            <person name="Wang J."/>
            <person name="Lipzen A."/>
            <person name="Daum C."/>
            <person name="Barry K."/>
            <person name="Grigoriev I.V."/>
            <person name="Favel A."/>
            <person name="Rosso M.N."/>
            <person name="Martin F."/>
        </authorList>
    </citation>
    <scope>NUCLEOTIDE SEQUENCE [LARGE SCALE GENOMIC DNA]</scope>
    <source>
        <strain evidence="2 3">CIRM-BRFM 2984</strain>
    </source>
</reference>
<feature type="compositionally biased region" description="Basic and acidic residues" evidence="1">
    <location>
        <begin position="371"/>
        <end position="380"/>
    </location>
</feature>
<name>A0AAW0BCG1_9AGAR</name>
<sequence>PLGHFHGHFRRGESIFTAHCANVDFLCSIPSPEHAPGPHHKSMDGDYRHISWISPHMLYLLFLPCQNPFHGPLFARLDVSGHPQAQPPTKTMRIGMEGSKRFAMKRPLAKSWSELENAMRAVLRAMLQQLPDFPYKGMLSVPYPSQFGFGSAYGNIPTATAAIRNSRDAFLPLMAKIAMMFLLLDNHFGNNLWRERVIETSEVHPQWFADLEHSAAGDMGIERTGVDLHNGKHPLNALLKAIVGKLHLPLYFHWGPLNIGSCFSIPYALAAKEFFPSEPTIHYLCSILGEFCSTPWKELDMKEGSEKDCSTNPTASGADMTPPMGTAPDSVAGFVFPPSKRLSDEETGEDIHAFLALRQAKQAKWAATETSENRNQRLAREAQASDGGPPKNNDARVFVWETASTGHLVRRNIGQDAASEIWNDFTLSQRRYDSWTNEWDLCLALDSKAPLGTGHDGMAVPPVTSTHSYLSLDDIPNNSPEYRSDDENLRMQTSSDIPEAIQDTSPAYGLLRPPAANVPGDGMQISSSETPPLLPEEPIGPHSSEADLQSAYTAYSFAASYSETGLKQVKHRNLDMVDVLYSRFGFVPCIEPSSPMLYKETLRPDFCSRSVGDEKWAVHQDPKFALLPVLLAFLCKAKSLEDVPRELIDLRQDLADMACNSGAVQVKQEVLNQRVFFVVRPATLNADLPNSHVLLESAATTLEIIRMGWGSSNVDEIATRLRQRGIQHRVCTLGPLRRQPTPPLFHTGLGLRPVGYRPTWLDYQAYKTRRQQFINSPRGRIALSAGGIVTRLAITDNQHLGDDCGPVSDLLTTGMRFWDGESNVAYWGDGLTAEEVDLICGVYVVATGWKSAAESDGLQKKSISWWPTPAAFFTSGMNIGWWSPDCERWYQKRVREIETNVKTTELFTANQWKNKIRFKQKSREVALANEKVSAQYLSHVLAR</sequence>
<gene>
    <name evidence="2" type="ORF">R3P38DRAFT_2531002</name>
</gene>
<evidence type="ECO:0000313" key="3">
    <source>
        <dbReference type="Proteomes" id="UP001362999"/>
    </source>
</evidence>
<feature type="region of interest" description="Disordered" evidence="1">
    <location>
        <begin position="303"/>
        <end position="324"/>
    </location>
</feature>
<evidence type="ECO:0000256" key="1">
    <source>
        <dbReference type="SAM" id="MobiDB-lite"/>
    </source>
</evidence>